<dbReference type="GO" id="GO:0070006">
    <property type="term" value="F:metalloaminopeptidase activity"/>
    <property type="evidence" value="ECO:0007669"/>
    <property type="project" value="TreeGrafter"/>
</dbReference>
<dbReference type="Pfam" id="PF01433">
    <property type="entry name" value="Peptidase_M1"/>
    <property type="match status" value="1"/>
</dbReference>
<gene>
    <name evidence="15" type="ORF">ATY89_04425</name>
    <name evidence="16" type="ORF">ATZ20_07450</name>
</gene>
<keyword evidence="7 11" id="KW-0482">Metalloprotease</keyword>
<feature type="domain" description="ERAP1-like C-terminal" evidence="13">
    <location>
        <begin position="487"/>
        <end position="776"/>
    </location>
</feature>
<feature type="site" description="Transition state stabilizer" evidence="10">
    <location>
        <position position="359"/>
    </location>
</feature>
<dbReference type="InterPro" id="IPR034016">
    <property type="entry name" value="M1_APN-typ"/>
</dbReference>
<proteinExistence type="inferred from homology"/>
<evidence type="ECO:0000313" key="17">
    <source>
        <dbReference type="Proteomes" id="UP000060043"/>
    </source>
</evidence>
<dbReference type="InterPro" id="IPR014782">
    <property type="entry name" value="Peptidase_M1_dom"/>
</dbReference>
<dbReference type="GO" id="GO:0043171">
    <property type="term" value="P:peptide catabolic process"/>
    <property type="evidence" value="ECO:0007669"/>
    <property type="project" value="TreeGrafter"/>
</dbReference>
<feature type="domain" description="Peptidase M1 membrane alanine aminopeptidase" evidence="12">
    <location>
        <begin position="202"/>
        <end position="418"/>
    </location>
</feature>
<dbReference type="SUPFAM" id="SSF63737">
    <property type="entry name" value="Leukotriene A4 hydrolase N-terminal domain"/>
    <property type="match status" value="1"/>
</dbReference>
<dbReference type="Pfam" id="PF11838">
    <property type="entry name" value="ERAP1_C"/>
    <property type="match status" value="1"/>
</dbReference>
<feature type="domain" description="Aminopeptidase N-like N-terminal" evidence="14">
    <location>
        <begin position="5"/>
        <end position="168"/>
    </location>
</feature>
<keyword evidence="3 11" id="KW-0645">Protease</keyword>
<keyword evidence="5 11" id="KW-0378">Hydrolase</keyword>
<dbReference type="SUPFAM" id="SSF55486">
    <property type="entry name" value="Metalloproteases ('zincins'), catalytic domain"/>
    <property type="match status" value="1"/>
</dbReference>
<sequence>MQISKYEVYLDFDFKNLSYRGKEKIYCSLDDELVLDAIGFSIHSVRINGKEIDYNYDGEKLRIKTGKFDGTIEVDFTGKVRERELVGIYKAPYDGGKNYIVSTQFESNHARKFIPCVDHPSYKAVFKIQVRVDKDLDVISNMPIQKVTEEGDKKLVEFYETPKMSTYLLYLGVGKFEEIKDELDGIQVIVASVPGKISKGRFSLEVGKKVINFYNEYFGIKYQLPKEHLIAIPEFAFGAMENWGAITFRETALLADEKSSVIQRMRVAEVVAHELAHQWFGDLVTMKWWDDLWLNESFATFMSYKAIDHLFPNWDMFGDFIHSETSGAMLRDSLSTTHPIEAHVKSPEEIEQIFDDISYGKGASILRMIEGYMGKEAFQKGIQNYLQKYKFSNAEGQDFWNSLQEASGLPIADVVKDWITKRGYPAVKVEVEGTKIRLYQERFSLTPLNENTTYLIPLTLEVNGKRITQLMKEQSMTIDVGSEVKSLKVNLDRVGFYRVEYDNLDLFLNANPNHYERWGLLDDYYNLLLAGRISYEVYENAVKELMNDDNYLVVDEIRGQLFFLWTVNPSKYTLITDFLELQLPKWSKRTDDLSQRVYGNLLRSFAYVDDRFAQGLSISFDNYDSLNPNLKEAVAIAYAITQGENGYDELLRKYREEKFDEEKQRILNAMLSFREPYLVVNTLSLALNGEIKRQDTARIIPLASANPYSRFAVWRWTKTYMEFLRSIYAGTGILGRSFRGAIPYLGLNIPEVEEYFTSNKFPEMEVEIKSALEILKALKRLS</sequence>
<dbReference type="Gene3D" id="2.60.40.1910">
    <property type="match status" value="1"/>
</dbReference>
<dbReference type="Gene3D" id="1.25.50.20">
    <property type="match status" value="1"/>
</dbReference>
<evidence type="ECO:0000256" key="10">
    <source>
        <dbReference type="PIRSR" id="PIRSR634016-4"/>
    </source>
</evidence>
<dbReference type="OrthoDB" id="139771at2157"/>
<keyword evidence="6 9" id="KW-0862">Zinc</keyword>
<dbReference type="InterPro" id="IPR027268">
    <property type="entry name" value="Peptidase_M4/M1_CTD_sf"/>
</dbReference>
<evidence type="ECO:0000256" key="5">
    <source>
        <dbReference type="ARBA" id="ARBA00022801"/>
    </source>
</evidence>
<accession>A0A0U3HAK8</accession>
<dbReference type="GO" id="GO:0008270">
    <property type="term" value="F:zinc ion binding"/>
    <property type="evidence" value="ECO:0007669"/>
    <property type="project" value="UniProtKB-UniRule"/>
</dbReference>
<dbReference type="InterPro" id="IPR042097">
    <property type="entry name" value="Aminopeptidase_N-like_N_sf"/>
</dbReference>
<dbReference type="GO" id="GO:0042277">
    <property type="term" value="F:peptide binding"/>
    <property type="evidence" value="ECO:0007669"/>
    <property type="project" value="TreeGrafter"/>
</dbReference>
<feature type="binding site" evidence="9">
    <location>
        <position position="273"/>
    </location>
    <ligand>
        <name>Zn(2+)</name>
        <dbReference type="ChEBI" id="CHEBI:29105"/>
        <note>catalytic</note>
    </ligand>
</feature>
<dbReference type="InterPro" id="IPR045357">
    <property type="entry name" value="Aminopeptidase_N-like_N"/>
</dbReference>
<dbReference type="PaxDb" id="1435377-SUSAZ_01910"/>
<dbReference type="STRING" id="1435377.SUSAZ_01910"/>
<dbReference type="GO" id="GO:0006508">
    <property type="term" value="P:proteolysis"/>
    <property type="evidence" value="ECO:0007669"/>
    <property type="project" value="UniProtKB-KW"/>
</dbReference>
<evidence type="ECO:0000256" key="1">
    <source>
        <dbReference type="ARBA" id="ARBA00010136"/>
    </source>
</evidence>
<evidence type="ECO:0000256" key="3">
    <source>
        <dbReference type="ARBA" id="ARBA00022670"/>
    </source>
</evidence>
<dbReference type="RefSeq" id="WP_011277290.1">
    <property type="nucleotide sequence ID" value="NZ_BHWZ01000001.1"/>
</dbReference>
<dbReference type="EMBL" id="CP013694">
    <property type="protein sequence ID" value="ALU29255.1"/>
    <property type="molecule type" value="Genomic_DNA"/>
</dbReference>
<evidence type="ECO:0000256" key="11">
    <source>
        <dbReference type="RuleBase" id="RU364040"/>
    </source>
</evidence>
<dbReference type="PANTHER" id="PTHR11533:SF174">
    <property type="entry name" value="PUROMYCIN-SENSITIVE AMINOPEPTIDASE-RELATED"/>
    <property type="match status" value="1"/>
</dbReference>
<dbReference type="Gene3D" id="2.60.40.1730">
    <property type="entry name" value="tricorn interacting facor f3 domain"/>
    <property type="match status" value="1"/>
</dbReference>
<evidence type="ECO:0000313" key="18">
    <source>
        <dbReference type="Proteomes" id="UP000065473"/>
    </source>
</evidence>
<dbReference type="AlphaFoldDB" id="A0A0U3HAK8"/>
<evidence type="ECO:0000256" key="7">
    <source>
        <dbReference type="ARBA" id="ARBA00023049"/>
    </source>
</evidence>
<feature type="binding site" evidence="9">
    <location>
        <position position="277"/>
    </location>
    <ligand>
        <name>Zn(2+)</name>
        <dbReference type="ChEBI" id="CHEBI:29105"/>
        <note>catalytic</note>
    </ligand>
</feature>
<evidence type="ECO:0000259" key="14">
    <source>
        <dbReference type="Pfam" id="PF17900"/>
    </source>
</evidence>
<dbReference type="GO" id="GO:0005615">
    <property type="term" value="C:extracellular space"/>
    <property type="evidence" value="ECO:0007669"/>
    <property type="project" value="TreeGrafter"/>
</dbReference>
<dbReference type="InterPro" id="IPR001930">
    <property type="entry name" value="Peptidase_M1"/>
</dbReference>
<evidence type="ECO:0000313" key="15">
    <source>
        <dbReference type="EMBL" id="ALU29255.1"/>
    </source>
</evidence>
<evidence type="ECO:0000259" key="12">
    <source>
        <dbReference type="Pfam" id="PF01433"/>
    </source>
</evidence>
<dbReference type="Pfam" id="PF17900">
    <property type="entry name" value="Peptidase_M1_N"/>
    <property type="match status" value="1"/>
</dbReference>
<feature type="active site" description="Proton acceptor" evidence="8">
    <location>
        <position position="274"/>
    </location>
</feature>
<comment type="similarity">
    <text evidence="1 11">Belongs to the peptidase M1 family.</text>
</comment>
<dbReference type="Proteomes" id="UP000060043">
    <property type="component" value="Chromosome"/>
</dbReference>
<dbReference type="FunFam" id="1.10.390.10:FF:000006">
    <property type="entry name" value="Puromycin-sensitive aminopeptidase"/>
    <property type="match status" value="1"/>
</dbReference>
<protein>
    <recommendedName>
        <fullName evidence="11">Aminopeptidase</fullName>
        <ecNumber evidence="11">3.4.11.-</ecNumber>
    </recommendedName>
</protein>
<name>A0A0U3HAK8_9CREN</name>
<evidence type="ECO:0000259" key="13">
    <source>
        <dbReference type="Pfam" id="PF11838"/>
    </source>
</evidence>
<evidence type="ECO:0000256" key="6">
    <source>
        <dbReference type="ARBA" id="ARBA00022833"/>
    </source>
</evidence>
<dbReference type="OMA" id="FIPCVDH"/>
<dbReference type="PRINTS" id="PR00756">
    <property type="entry name" value="ALADIPTASE"/>
</dbReference>
<dbReference type="CDD" id="cd09601">
    <property type="entry name" value="M1_APN-Q_like"/>
    <property type="match status" value="1"/>
</dbReference>
<dbReference type="PANTHER" id="PTHR11533">
    <property type="entry name" value="PROTEASE M1 ZINC METALLOPROTEASE"/>
    <property type="match status" value="1"/>
</dbReference>
<dbReference type="GO" id="GO:0005737">
    <property type="term" value="C:cytoplasm"/>
    <property type="evidence" value="ECO:0007669"/>
    <property type="project" value="TreeGrafter"/>
</dbReference>
<organism evidence="16 17">
    <name type="scientific">Sulfolobus acidocaldarius</name>
    <dbReference type="NCBI Taxonomy" id="2285"/>
    <lineage>
        <taxon>Archaea</taxon>
        <taxon>Thermoproteota</taxon>
        <taxon>Thermoprotei</taxon>
        <taxon>Sulfolobales</taxon>
        <taxon>Sulfolobaceae</taxon>
        <taxon>Sulfolobus</taxon>
    </lineage>
</organism>
<evidence type="ECO:0000256" key="4">
    <source>
        <dbReference type="ARBA" id="ARBA00022723"/>
    </source>
</evidence>
<keyword evidence="2 11" id="KW-0031">Aminopeptidase</keyword>
<feature type="binding site" evidence="9">
    <location>
        <position position="296"/>
    </location>
    <ligand>
        <name>Zn(2+)</name>
        <dbReference type="ChEBI" id="CHEBI:29105"/>
        <note>catalytic</note>
    </ligand>
</feature>
<dbReference type="Gene3D" id="1.10.390.10">
    <property type="entry name" value="Neutral Protease Domain 2"/>
    <property type="match status" value="1"/>
</dbReference>
<dbReference type="InterPro" id="IPR024571">
    <property type="entry name" value="ERAP1-like_C_dom"/>
</dbReference>
<dbReference type="Proteomes" id="UP000065473">
    <property type="component" value="Chromosome"/>
</dbReference>
<dbReference type="InterPro" id="IPR050344">
    <property type="entry name" value="Peptidase_M1_aminopeptidases"/>
</dbReference>
<dbReference type="EC" id="3.4.11.-" evidence="11"/>
<comment type="cofactor">
    <cofactor evidence="9 11">
        <name>Zn(2+)</name>
        <dbReference type="ChEBI" id="CHEBI:29105"/>
    </cofactor>
    <text evidence="9 11">Binds 1 zinc ion per subunit.</text>
</comment>
<evidence type="ECO:0000313" key="16">
    <source>
        <dbReference type="EMBL" id="ALU31984.1"/>
    </source>
</evidence>
<evidence type="ECO:0000256" key="2">
    <source>
        <dbReference type="ARBA" id="ARBA00022438"/>
    </source>
</evidence>
<evidence type="ECO:0000256" key="8">
    <source>
        <dbReference type="PIRSR" id="PIRSR634016-1"/>
    </source>
</evidence>
<evidence type="ECO:0000256" key="9">
    <source>
        <dbReference type="PIRSR" id="PIRSR634016-3"/>
    </source>
</evidence>
<dbReference type="GO" id="GO:0016020">
    <property type="term" value="C:membrane"/>
    <property type="evidence" value="ECO:0007669"/>
    <property type="project" value="TreeGrafter"/>
</dbReference>
<reference evidence="17 18" key="1">
    <citation type="submission" date="2015-12" db="EMBL/GenBank/DDBJ databases">
        <title>A stable core within a dynamic pangenome in Sulfolobus acidocaldarius.</title>
        <authorList>
            <person name="Anderson R."/>
            <person name="Kouris A."/>
            <person name="Seward C."/>
            <person name="Campbell K."/>
            <person name="Whitaker R."/>
        </authorList>
    </citation>
    <scope>NUCLEOTIDE SEQUENCE [LARGE SCALE GENOMIC DNA]</scope>
    <source>
        <strain evidence="15 18">GG12-C01-09</strain>
        <strain evidence="16 17">NG05B_CO5_07</strain>
    </source>
</reference>
<keyword evidence="4 9" id="KW-0479">Metal-binding</keyword>
<dbReference type="EMBL" id="CP013695">
    <property type="protein sequence ID" value="ALU31984.1"/>
    <property type="molecule type" value="Genomic_DNA"/>
</dbReference>
<dbReference type="GeneID" id="14550901"/>